<evidence type="ECO:0000256" key="8">
    <source>
        <dbReference type="SAM" id="Phobius"/>
    </source>
</evidence>
<feature type="transmembrane region" description="Helical" evidence="8">
    <location>
        <begin position="165"/>
        <end position="186"/>
    </location>
</feature>
<keyword evidence="3" id="KW-1003">Cell membrane</keyword>
<keyword evidence="5" id="KW-0862">Zinc</keyword>
<keyword evidence="10" id="KW-1185">Reference proteome</keyword>
<organism evidence="9 10">
    <name type="scientific">Paenibacillus methanolicus</name>
    <dbReference type="NCBI Taxonomy" id="582686"/>
    <lineage>
        <taxon>Bacteria</taxon>
        <taxon>Bacillati</taxon>
        <taxon>Bacillota</taxon>
        <taxon>Bacilli</taxon>
        <taxon>Bacillales</taxon>
        <taxon>Paenibacillaceae</taxon>
        <taxon>Paenibacillus</taxon>
    </lineage>
</organism>
<protein>
    <submittedName>
        <fullName evidence="9">ZIP family zinc transporter</fullName>
    </submittedName>
</protein>
<dbReference type="GO" id="GO:0005385">
    <property type="term" value="F:zinc ion transmembrane transporter activity"/>
    <property type="evidence" value="ECO:0007669"/>
    <property type="project" value="TreeGrafter"/>
</dbReference>
<evidence type="ECO:0000313" key="9">
    <source>
        <dbReference type="EMBL" id="TYP72470.1"/>
    </source>
</evidence>
<evidence type="ECO:0000256" key="7">
    <source>
        <dbReference type="ARBA" id="ARBA00023136"/>
    </source>
</evidence>
<dbReference type="PANTHER" id="PTHR11040:SF211">
    <property type="entry name" value="ZINC TRANSPORTER ZIP11"/>
    <property type="match status" value="1"/>
</dbReference>
<dbReference type="OrthoDB" id="9787346at2"/>
<dbReference type="PANTHER" id="PTHR11040">
    <property type="entry name" value="ZINC/IRON TRANSPORTER"/>
    <property type="match status" value="1"/>
</dbReference>
<dbReference type="EMBL" id="VNHS01000008">
    <property type="protein sequence ID" value="TYP72470.1"/>
    <property type="molecule type" value="Genomic_DNA"/>
</dbReference>
<comment type="subcellular location">
    <subcellularLocation>
        <location evidence="1">Cell membrane</location>
        <topology evidence="1">Multi-pass membrane protein</topology>
    </subcellularLocation>
</comment>
<dbReference type="AlphaFoldDB" id="A0A5S5C2A9"/>
<keyword evidence="6 8" id="KW-1133">Transmembrane helix</keyword>
<evidence type="ECO:0000256" key="4">
    <source>
        <dbReference type="ARBA" id="ARBA00022692"/>
    </source>
</evidence>
<keyword evidence="7 8" id="KW-0472">Membrane</keyword>
<evidence type="ECO:0000256" key="5">
    <source>
        <dbReference type="ARBA" id="ARBA00022833"/>
    </source>
</evidence>
<feature type="transmembrane region" description="Helical" evidence="8">
    <location>
        <begin position="192"/>
        <end position="213"/>
    </location>
</feature>
<feature type="transmembrane region" description="Helical" evidence="8">
    <location>
        <begin position="6"/>
        <end position="24"/>
    </location>
</feature>
<gene>
    <name evidence="9" type="ORF">BCM02_108124</name>
</gene>
<evidence type="ECO:0000256" key="2">
    <source>
        <dbReference type="ARBA" id="ARBA00006939"/>
    </source>
</evidence>
<comment type="caution">
    <text evidence="9">The sequence shown here is derived from an EMBL/GenBank/DDBJ whole genome shotgun (WGS) entry which is preliminary data.</text>
</comment>
<evidence type="ECO:0000256" key="3">
    <source>
        <dbReference type="ARBA" id="ARBA00022475"/>
    </source>
</evidence>
<dbReference type="RefSeq" id="WP_148931097.1">
    <property type="nucleotide sequence ID" value="NZ_VNHS01000008.1"/>
</dbReference>
<comment type="similarity">
    <text evidence="2">Belongs to the ZIP transporter (TC 2.A.5) family.</text>
</comment>
<accession>A0A5S5C2A9</accession>
<feature type="transmembrane region" description="Helical" evidence="8">
    <location>
        <begin position="225"/>
        <end position="243"/>
    </location>
</feature>
<feature type="transmembrane region" description="Helical" evidence="8">
    <location>
        <begin position="59"/>
        <end position="79"/>
    </location>
</feature>
<name>A0A5S5C2A9_9BACL</name>
<evidence type="ECO:0000313" key="10">
    <source>
        <dbReference type="Proteomes" id="UP000323257"/>
    </source>
</evidence>
<evidence type="ECO:0000256" key="1">
    <source>
        <dbReference type="ARBA" id="ARBA00004651"/>
    </source>
</evidence>
<dbReference type="Proteomes" id="UP000323257">
    <property type="component" value="Unassembled WGS sequence"/>
</dbReference>
<evidence type="ECO:0000256" key="6">
    <source>
        <dbReference type="ARBA" id="ARBA00022989"/>
    </source>
</evidence>
<keyword evidence="4 8" id="KW-0812">Transmembrane</keyword>
<dbReference type="Pfam" id="PF02535">
    <property type="entry name" value="Zip"/>
    <property type="match status" value="1"/>
</dbReference>
<dbReference type="InterPro" id="IPR003689">
    <property type="entry name" value="ZIP"/>
</dbReference>
<reference evidence="9 10" key="1">
    <citation type="submission" date="2019-07" db="EMBL/GenBank/DDBJ databases">
        <title>Genomic Encyclopedia of Type Strains, Phase III (KMG-III): the genomes of soil and plant-associated and newly described type strains.</title>
        <authorList>
            <person name="Whitman W."/>
        </authorList>
    </citation>
    <scope>NUCLEOTIDE SEQUENCE [LARGE SCALE GENOMIC DNA]</scope>
    <source>
        <strain evidence="9 10">BL24</strain>
    </source>
</reference>
<feature type="transmembrane region" description="Helical" evidence="8">
    <location>
        <begin position="131"/>
        <end position="153"/>
    </location>
</feature>
<dbReference type="GO" id="GO:0005886">
    <property type="term" value="C:plasma membrane"/>
    <property type="evidence" value="ECO:0007669"/>
    <property type="project" value="UniProtKB-SubCell"/>
</dbReference>
<sequence>MEHYLVLSGLSALGTIVGSLPALLIRNLSHRGKDILLAYSAGVMVAASTYGLIPSALKLSNLYVLTFGILLGTVLLTLLERYIPHTDPVHDADATAVSSASRMLLIMSMTLHNLPEGLSTGISLADQDPQLGAIVSFAIGVQNLPEGFLIALVFASTQSRMLKPVLYVCGVTAAEWLASLLGFNFGSELRFLIPYGLAFAGGAMLYIVYKELIPESHGDGNETPATFAFIFGTLTMIGLTHWLD</sequence>
<feature type="transmembrane region" description="Helical" evidence="8">
    <location>
        <begin position="36"/>
        <end position="53"/>
    </location>
</feature>
<proteinExistence type="inferred from homology"/>